<dbReference type="Gene3D" id="2.60.40.2620">
    <property type="entry name" value="Fimbrillin-like"/>
    <property type="match status" value="1"/>
</dbReference>
<gene>
    <name evidence="1" type="ORF">GKE01_25000</name>
</gene>
<reference evidence="1" key="1">
    <citation type="journal article" date="2019" name="Nat. Med.">
        <title>A library of human gut bacterial isolates paired with longitudinal multiomics data enables mechanistic microbiome research.</title>
        <authorList>
            <person name="Poyet M."/>
            <person name="Groussin M."/>
            <person name="Gibbons S.M."/>
            <person name="Avila-Pacheco J."/>
            <person name="Jiang X."/>
            <person name="Kearney S.M."/>
            <person name="Perrotta A.R."/>
            <person name="Berdy B."/>
            <person name="Zhao S."/>
            <person name="Lieberman T.D."/>
            <person name="Swanson P.K."/>
            <person name="Smith M."/>
            <person name="Roesemann S."/>
            <person name="Alexander J.E."/>
            <person name="Rich S.A."/>
            <person name="Livny J."/>
            <person name="Vlamakis H."/>
            <person name="Clish C."/>
            <person name="Bullock K."/>
            <person name="Deik A."/>
            <person name="Scott J."/>
            <person name="Pierce K.A."/>
            <person name="Xavier R.J."/>
            <person name="Alm E.J."/>
        </authorList>
    </citation>
    <scope>NUCLEOTIDE SEQUENCE</scope>
    <source>
        <strain evidence="1">BIOML-A4</strain>
    </source>
</reference>
<dbReference type="Gene3D" id="2.60.40.2630">
    <property type="match status" value="1"/>
</dbReference>
<accession>A0A6G1ZLD8</accession>
<sequence>MYELNKMIEIMKAIKNLVMLSTFAGAMCFSSCSNDEDVNEVNNGEVRFTAGIGHQAVATPAASRAADTAWDAGDKIGIFMVKHGETTIAESASNKKFTTATGDGNFTPVTGYEIYYPMDASPVDFIAYYPHANAVTLDADIPVEIATTQTTASQATCDLLWARANGTSGNGYNKESTSAVALTFGHCLTKITMNCKLDASVGVSNLDAATVTIKGMNARNTFDLKTGTLGTPAKPTAITPRKLAAPVATYAATYDAIILPATYAADVVSVDFGIGNETFTWDVKATTFKPGTEYIYEVTIRRTGVTAEGTITPWEPINKGGVIAE</sequence>
<protein>
    <recommendedName>
        <fullName evidence="2">Fimbrillin family protein</fullName>
    </recommendedName>
</protein>
<dbReference type="EMBL" id="WKLP01000061">
    <property type="protein sequence ID" value="MRY14690.1"/>
    <property type="molecule type" value="Genomic_DNA"/>
</dbReference>
<dbReference type="CDD" id="cd13120">
    <property type="entry name" value="BF2867_like_N"/>
    <property type="match status" value="1"/>
</dbReference>
<comment type="caution">
    <text evidence="1">The sequence shown here is derived from an EMBL/GenBank/DDBJ whole genome shotgun (WGS) entry which is preliminary data.</text>
</comment>
<evidence type="ECO:0008006" key="2">
    <source>
        <dbReference type="Google" id="ProtNLM"/>
    </source>
</evidence>
<dbReference type="InterPro" id="IPR042278">
    <property type="entry name" value="Mfa-like_1_N"/>
</dbReference>
<dbReference type="AlphaFoldDB" id="A0A6G1ZLD8"/>
<dbReference type="InterPro" id="IPR025049">
    <property type="entry name" value="Mfa-like_1"/>
</dbReference>
<proteinExistence type="predicted"/>
<dbReference type="Pfam" id="PF13149">
    <property type="entry name" value="Mfa_like_1"/>
    <property type="match status" value="1"/>
</dbReference>
<dbReference type="CDD" id="cd13121">
    <property type="entry name" value="BF2867_like_C"/>
    <property type="match status" value="1"/>
</dbReference>
<name>A0A6G1ZLD8_9BACT</name>
<evidence type="ECO:0000313" key="1">
    <source>
        <dbReference type="EMBL" id="MRY14690.1"/>
    </source>
</evidence>
<organism evidence="1">
    <name type="scientific">Parabacteroides goldsteinii</name>
    <dbReference type="NCBI Taxonomy" id="328812"/>
    <lineage>
        <taxon>Bacteria</taxon>
        <taxon>Pseudomonadati</taxon>
        <taxon>Bacteroidota</taxon>
        <taxon>Bacteroidia</taxon>
        <taxon>Bacteroidales</taxon>
        <taxon>Tannerellaceae</taxon>
        <taxon>Parabacteroides</taxon>
    </lineage>
</organism>